<name>A0ABS7DA88_9BACL</name>
<evidence type="ECO:0000259" key="1">
    <source>
        <dbReference type="Pfam" id="PF09983"/>
    </source>
</evidence>
<sequence>MSERYRYQLIAALLDKYERSSYFSERKQPSRRIMLNLYDSGQTDFPQYDIEQFEKRTMINNAVLSLNEEQLVSYQWMRGEEHHIIAKVWLNIENISSAYALICRKPKGDEIDDVCLELLAAMEIVQSDWAKQFLADAYEAISSRRSIGKRLPADKKERTDLIHAICFVEQLGTVEILERVFSIQCFGDSKRFEKTVKTRLLGILSKYLDSVDESEDGLLRQVGISKYPEQMEFCGHVKIIFDNESVDFSPLTFGGTVSITDFQRGHLNVSPEIKSVISIENRANYIDYIYKQKSDHELVVFHGGHFSPAKRKFLQSIANNIPNTCTWYHWSDIDYGGFSMLARLRREIKNNVISYRMNKSELIKYSSLTASVTPKYLEKLGTLRLREELDDCQSCIDYMIEKRIKLEQEAMLTDQSS</sequence>
<gene>
    <name evidence="2" type="ORF">K0T92_18270</name>
</gene>
<comment type="caution">
    <text evidence="2">The sequence shown here is derived from an EMBL/GenBank/DDBJ whole genome shotgun (WGS) entry which is preliminary data.</text>
</comment>
<reference evidence="2 3" key="1">
    <citation type="submission" date="2021-07" db="EMBL/GenBank/DDBJ databases">
        <title>Paenibacillus radiodurans sp. nov., isolated from the southeastern edge of Tengger Desert.</title>
        <authorList>
            <person name="Zhang G."/>
        </authorList>
    </citation>
    <scope>NUCLEOTIDE SEQUENCE [LARGE SCALE GENOMIC DNA]</scope>
    <source>
        <strain evidence="2 3">DT7-4</strain>
    </source>
</reference>
<keyword evidence="3" id="KW-1185">Reference proteome</keyword>
<accession>A0ABS7DA88</accession>
<evidence type="ECO:0000313" key="2">
    <source>
        <dbReference type="EMBL" id="MBW7476668.1"/>
    </source>
</evidence>
<protein>
    <submittedName>
        <fullName evidence="2">DUF2220 domain-containing protein</fullName>
    </submittedName>
</protein>
<evidence type="ECO:0000313" key="3">
    <source>
        <dbReference type="Proteomes" id="UP000812277"/>
    </source>
</evidence>
<dbReference type="RefSeq" id="WP_219873913.1">
    <property type="nucleotide sequence ID" value="NZ_JAHZIJ010000015.1"/>
</dbReference>
<dbReference type="Pfam" id="PF09983">
    <property type="entry name" value="JetD_C"/>
    <property type="match status" value="1"/>
</dbReference>
<dbReference type="Proteomes" id="UP000812277">
    <property type="component" value="Unassembled WGS sequence"/>
</dbReference>
<organism evidence="2 3">
    <name type="scientific">Paenibacillus oenotherae</name>
    <dbReference type="NCBI Taxonomy" id="1435645"/>
    <lineage>
        <taxon>Bacteria</taxon>
        <taxon>Bacillati</taxon>
        <taxon>Bacillota</taxon>
        <taxon>Bacilli</taxon>
        <taxon>Bacillales</taxon>
        <taxon>Paenibacillaceae</taxon>
        <taxon>Paenibacillus</taxon>
    </lineage>
</organism>
<proteinExistence type="predicted"/>
<feature type="domain" description="Wadjet protein JetD C-terminal" evidence="1">
    <location>
        <begin position="269"/>
        <end position="413"/>
    </location>
</feature>
<dbReference type="InterPro" id="IPR024534">
    <property type="entry name" value="JetD_C"/>
</dbReference>
<dbReference type="EMBL" id="JAHZIJ010000015">
    <property type="protein sequence ID" value="MBW7476668.1"/>
    <property type="molecule type" value="Genomic_DNA"/>
</dbReference>